<dbReference type="KEGG" id="mgel:G5B37_11760"/>
<protein>
    <recommendedName>
        <fullName evidence="3 8">3-deoxy-D-manno-octulosonic acid transferase</fullName>
        <shortName evidence="8">Kdo transferase</shortName>
        <ecNumber evidence="2 8">2.4.99.12</ecNumber>
    </recommendedName>
    <alternativeName>
        <fullName evidence="5 8">Lipid IV(A) 3-deoxy-D-manno-octulosonic acid transferase</fullName>
    </alternativeName>
</protein>
<keyword evidence="11" id="KW-1185">Reference proteome</keyword>
<evidence type="ECO:0000256" key="6">
    <source>
        <dbReference type="ARBA" id="ARBA00049183"/>
    </source>
</evidence>
<keyword evidence="8" id="KW-0448">Lipopolysaccharide biosynthesis</keyword>
<dbReference type="AlphaFoldDB" id="A0A6G6GP12"/>
<dbReference type="InterPro" id="IPR038107">
    <property type="entry name" value="Glycos_transf_N_sf"/>
</dbReference>
<comment type="subcellular location">
    <subcellularLocation>
        <location evidence="8">Cell membrane</location>
    </subcellularLocation>
</comment>
<evidence type="ECO:0000256" key="3">
    <source>
        <dbReference type="ARBA" id="ARBA00019077"/>
    </source>
</evidence>
<comment type="catalytic activity">
    <reaction evidence="6 8">
        <text>lipid IVA (E. coli) + CMP-3-deoxy-beta-D-manno-octulosonate = alpha-Kdo-(2-&gt;6)-lipid IVA (E. coli) + CMP + H(+)</text>
        <dbReference type="Rhea" id="RHEA:28066"/>
        <dbReference type="ChEBI" id="CHEBI:15378"/>
        <dbReference type="ChEBI" id="CHEBI:58603"/>
        <dbReference type="ChEBI" id="CHEBI:60364"/>
        <dbReference type="ChEBI" id="CHEBI:60377"/>
        <dbReference type="ChEBI" id="CHEBI:85987"/>
        <dbReference type="EC" id="2.4.99.12"/>
    </reaction>
</comment>
<dbReference type="Gene3D" id="3.40.50.11720">
    <property type="entry name" value="3-Deoxy-D-manno-octulosonic-acid transferase, N-terminal domain"/>
    <property type="match status" value="1"/>
</dbReference>
<comment type="similarity">
    <text evidence="8">Belongs to the glycosyltransferase group 1 family.</text>
</comment>
<proteinExistence type="inferred from homology"/>
<keyword evidence="8" id="KW-1003">Cell membrane</keyword>
<keyword evidence="8" id="KW-0472">Membrane</keyword>
<dbReference type="InterPro" id="IPR039901">
    <property type="entry name" value="Kdotransferase"/>
</dbReference>
<accession>A0A6G6GP12</accession>
<feature type="active site" description="Proton acceptor" evidence="7">
    <location>
        <position position="60"/>
    </location>
</feature>
<dbReference type="EMBL" id="CP049057">
    <property type="protein sequence ID" value="QIE60210.1"/>
    <property type="molecule type" value="Genomic_DNA"/>
</dbReference>
<reference evidence="10 11" key="1">
    <citation type="submission" date="2020-02" db="EMBL/GenBank/DDBJ databases">
        <title>Complete genome sequence of Flavobacteriaceae bacterium.</title>
        <authorList>
            <person name="Kim S.-J."/>
            <person name="Kim Y.-S."/>
            <person name="Kim K.-H."/>
        </authorList>
    </citation>
    <scope>NUCLEOTIDE SEQUENCE [LARGE SCALE GENOMIC DNA]</scope>
    <source>
        <strain evidence="10 11">RR4-40</strain>
    </source>
</reference>
<dbReference type="Pfam" id="PF04413">
    <property type="entry name" value="Glycos_transf_N"/>
    <property type="match status" value="1"/>
</dbReference>
<evidence type="ECO:0000313" key="11">
    <source>
        <dbReference type="Proteomes" id="UP000505306"/>
    </source>
</evidence>
<dbReference type="Proteomes" id="UP000505306">
    <property type="component" value="Chromosome"/>
</dbReference>
<dbReference type="PANTHER" id="PTHR42755">
    <property type="entry name" value="3-DEOXY-MANNO-OCTULOSONATE CYTIDYLYLTRANSFERASE"/>
    <property type="match status" value="1"/>
</dbReference>
<dbReference type="GO" id="GO:0009244">
    <property type="term" value="P:lipopolysaccharide core region biosynthetic process"/>
    <property type="evidence" value="ECO:0007669"/>
    <property type="project" value="UniProtKB-UniRule"/>
</dbReference>
<dbReference type="UniPathway" id="UPA00958"/>
<evidence type="ECO:0000256" key="4">
    <source>
        <dbReference type="ARBA" id="ARBA00022679"/>
    </source>
</evidence>
<comment type="function">
    <text evidence="8">Involved in lipopolysaccharide (LPS) biosynthesis. Catalyzes the transfer of 3-deoxy-D-manno-octulosonate (Kdo) residue(s) from CMP-Kdo to lipid IV(A), the tetraacyldisaccharide-1,4'-bisphosphate precursor of lipid A.</text>
</comment>
<dbReference type="Gene3D" id="3.40.50.2000">
    <property type="entry name" value="Glycogen Phosphorylase B"/>
    <property type="match status" value="1"/>
</dbReference>
<sequence>MHTLYNIAIHIATFCLWVSQIFSKKMRTFVKGRKTTFSTLTEQISATDQTFWFHCASLGEFEQGLPIMEAMRRSFPSYKIVISFFSPSGYEIKKNTPIADCVVYLPMDTPANAHKFIKLAHPTLALFVKYEFWPNYLFQLKKQKIPSVLIAGLFRNEQVFFKSYGNFMRKALASFNHIFVQNARSQELLESIHIQQVSLSGDTRFDRVSQQIEQNNKLEFMESFLGNALCVVCGSTWVEDENVLLSFINEAPQHVKFVIAPHKIDPAKIDALRKKLKQPSHLYSGGVEDQSALENTKILIIDTIGLLTKIYSYADVAYVGGAMGSTGLHNILEAATFGVPVLIGQHYKEFPEAIRLQSLAGLFSVKNAEECSAILTKLTTNTAFRNKTGMIAGHFVNSNTGATAITLVYIEKLMAEFSKR</sequence>
<dbReference type="GO" id="GO:0043842">
    <property type="term" value="F:Kdo transferase activity"/>
    <property type="evidence" value="ECO:0007669"/>
    <property type="project" value="UniProtKB-EC"/>
</dbReference>
<evidence type="ECO:0000313" key="10">
    <source>
        <dbReference type="EMBL" id="QIE60210.1"/>
    </source>
</evidence>
<dbReference type="SUPFAM" id="SSF53756">
    <property type="entry name" value="UDP-Glycosyltransferase/glycogen phosphorylase"/>
    <property type="match status" value="1"/>
</dbReference>
<keyword evidence="4 8" id="KW-0808">Transferase</keyword>
<evidence type="ECO:0000256" key="5">
    <source>
        <dbReference type="ARBA" id="ARBA00031445"/>
    </source>
</evidence>
<dbReference type="InterPro" id="IPR007507">
    <property type="entry name" value="Glycos_transf_N"/>
</dbReference>
<comment type="pathway">
    <text evidence="1 8">Bacterial outer membrane biogenesis; LPS core biosynthesis.</text>
</comment>
<gene>
    <name evidence="10" type="ORF">G5B37_11760</name>
</gene>
<dbReference type="EC" id="2.4.99.12" evidence="2 8"/>
<evidence type="ECO:0000259" key="9">
    <source>
        <dbReference type="Pfam" id="PF04413"/>
    </source>
</evidence>
<name>A0A6G6GP12_9FLAO</name>
<dbReference type="GO" id="GO:0009245">
    <property type="term" value="P:lipid A biosynthetic process"/>
    <property type="evidence" value="ECO:0007669"/>
    <property type="project" value="TreeGrafter"/>
</dbReference>
<feature type="domain" description="3-deoxy-D-manno-octulosonic-acid transferase N-terminal" evidence="9">
    <location>
        <begin position="45"/>
        <end position="206"/>
    </location>
</feature>
<evidence type="ECO:0000256" key="1">
    <source>
        <dbReference type="ARBA" id="ARBA00004713"/>
    </source>
</evidence>
<evidence type="ECO:0000256" key="8">
    <source>
        <dbReference type="RuleBase" id="RU365103"/>
    </source>
</evidence>
<dbReference type="PANTHER" id="PTHR42755:SF1">
    <property type="entry name" value="3-DEOXY-D-MANNO-OCTULOSONIC ACID TRANSFERASE, MITOCHONDRIAL-RELATED"/>
    <property type="match status" value="1"/>
</dbReference>
<dbReference type="GO" id="GO:0005886">
    <property type="term" value="C:plasma membrane"/>
    <property type="evidence" value="ECO:0007669"/>
    <property type="project" value="UniProtKB-SubCell"/>
</dbReference>
<organism evidence="10 11">
    <name type="scientific">Rasiella rasia</name>
    <dbReference type="NCBI Taxonomy" id="2744027"/>
    <lineage>
        <taxon>Bacteria</taxon>
        <taxon>Pseudomonadati</taxon>
        <taxon>Bacteroidota</taxon>
        <taxon>Flavobacteriia</taxon>
        <taxon>Flavobacteriales</taxon>
        <taxon>Flavobacteriaceae</taxon>
        <taxon>Rasiella</taxon>
    </lineage>
</organism>
<evidence type="ECO:0000256" key="7">
    <source>
        <dbReference type="PIRSR" id="PIRSR639901-1"/>
    </source>
</evidence>
<evidence type="ECO:0000256" key="2">
    <source>
        <dbReference type="ARBA" id="ARBA00012621"/>
    </source>
</evidence>